<proteinExistence type="predicted"/>
<sequence length="135" mass="15527">MSNLYTFSSETLSELQKFRFASARASKMQAIIYTIDKSTYEVKKESDEIFNDIDSLREELPDTSPRFILLSYPYKSDDGRLVSPLVLVYWKPPSGQEMKMLFAGAVEMFRGKAGVSKLISIEDEDEFDDIEEQLK</sequence>
<evidence type="ECO:0000313" key="2">
    <source>
        <dbReference type="Proteomes" id="UP001152531"/>
    </source>
</evidence>
<gene>
    <name evidence="1" type="ORF">CLIB1444_15S01288</name>
</gene>
<dbReference type="EMBL" id="CALSDN010000015">
    <property type="protein sequence ID" value="CAH6723438.1"/>
    <property type="molecule type" value="Genomic_DNA"/>
</dbReference>
<comment type="caution">
    <text evidence="1">The sequence shown here is derived from an EMBL/GenBank/DDBJ whole genome shotgun (WGS) entry which is preliminary data.</text>
</comment>
<keyword evidence="2" id="KW-1185">Reference proteome</keyword>
<dbReference type="Proteomes" id="UP001152531">
    <property type="component" value="Unassembled WGS sequence"/>
</dbReference>
<organism evidence="1 2">
    <name type="scientific">[Candida] jaroonii</name>
    <dbReference type="NCBI Taxonomy" id="467808"/>
    <lineage>
        <taxon>Eukaryota</taxon>
        <taxon>Fungi</taxon>
        <taxon>Dikarya</taxon>
        <taxon>Ascomycota</taxon>
        <taxon>Saccharomycotina</taxon>
        <taxon>Pichiomycetes</taxon>
        <taxon>Debaryomycetaceae</taxon>
        <taxon>Yamadazyma</taxon>
    </lineage>
</organism>
<reference evidence="1" key="1">
    <citation type="submission" date="2022-06" db="EMBL/GenBank/DDBJ databases">
        <authorList>
            <person name="Legras J.-L."/>
            <person name="Devillers H."/>
            <person name="Grondin C."/>
        </authorList>
    </citation>
    <scope>NUCLEOTIDE SEQUENCE</scope>
    <source>
        <strain evidence="1">CLIB 1444</strain>
    </source>
</reference>
<accession>A0ACA9YEF3</accession>
<name>A0ACA9YEF3_9ASCO</name>
<protein>
    <submittedName>
        <fullName evidence="1">Protein Aim7p</fullName>
    </submittedName>
</protein>
<evidence type="ECO:0000313" key="1">
    <source>
        <dbReference type="EMBL" id="CAH6723438.1"/>
    </source>
</evidence>